<dbReference type="InterPro" id="IPR002898">
    <property type="entry name" value="MotA_ExbB_proton_chnl"/>
</dbReference>
<dbReference type="EMBL" id="CP013107">
    <property type="protein sequence ID" value="APG92461.1"/>
    <property type="molecule type" value="Genomic_DNA"/>
</dbReference>
<comment type="similarity">
    <text evidence="6">Belongs to the exbB/tolQ family.</text>
</comment>
<organism evidence="10 12">
    <name type="scientific">Sinorhizobium americanum</name>
    <dbReference type="NCBI Taxonomy" id="194963"/>
    <lineage>
        <taxon>Bacteria</taxon>
        <taxon>Pseudomonadati</taxon>
        <taxon>Pseudomonadota</taxon>
        <taxon>Alphaproteobacteria</taxon>
        <taxon>Hyphomicrobiales</taxon>
        <taxon>Rhizobiaceae</taxon>
        <taxon>Sinorhizobium/Ensifer group</taxon>
        <taxon>Sinorhizobium</taxon>
    </lineage>
</organism>
<dbReference type="STRING" id="194963.SAMCFNEI73_Ch3197"/>
<feature type="transmembrane region" description="Helical" evidence="8">
    <location>
        <begin position="203"/>
        <end position="226"/>
    </location>
</feature>
<comment type="subcellular location">
    <subcellularLocation>
        <location evidence="1">Cell membrane</location>
        <topology evidence="1">Multi-pass membrane protein</topology>
    </subcellularLocation>
    <subcellularLocation>
        <location evidence="6">Membrane</location>
        <topology evidence="6">Multi-pass membrane protein</topology>
    </subcellularLocation>
</comment>
<keyword evidence="4 8" id="KW-1133">Transmembrane helix</keyword>
<evidence type="ECO:0000256" key="3">
    <source>
        <dbReference type="ARBA" id="ARBA00022692"/>
    </source>
</evidence>
<evidence type="ECO:0000256" key="5">
    <source>
        <dbReference type="ARBA" id="ARBA00023136"/>
    </source>
</evidence>
<protein>
    <submittedName>
        <fullName evidence="10">MotA/TolQ/ExbB proton channel family protein</fullName>
    </submittedName>
</protein>
<dbReference type="RefSeq" id="WP_064255201.1">
    <property type="nucleotide sequence ID" value="NZ_CP013107.1"/>
</dbReference>
<reference evidence="11 13" key="2">
    <citation type="submission" date="2019-03" db="EMBL/GenBank/DDBJ databases">
        <title>Genomic Encyclopedia of Type Strains, Phase IV (KMG-V): Genome sequencing to study the core and pangenomes of soil and plant-associated prokaryotes.</title>
        <authorList>
            <person name="Whitman W."/>
        </authorList>
    </citation>
    <scope>NUCLEOTIDE SEQUENCE [LARGE SCALE GENOMIC DNA]</scope>
    <source>
        <strain evidence="11 13">23C40</strain>
    </source>
</reference>
<dbReference type="Proteomes" id="UP000295043">
    <property type="component" value="Unassembled WGS sequence"/>
</dbReference>
<dbReference type="KEGG" id="same:SAMCFNEI73_Ch3197"/>
<keyword evidence="3 8" id="KW-0812">Transmembrane</keyword>
<feature type="region of interest" description="Disordered" evidence="7">
    <location>
        <begin position="344"/>
        <end position="368"/>
    </location>
</feature>
<keyword evidence="12" id="KW-1185">Reference proteome</keyword>
<reference evidence="10 12" key="1">
    <citation type="submission" date="2015-10" db="EMBL/GenBank/DDBJ databases">
        <title>Genomic differences between typical nodule nitrogen-fixing rhizobial strains and those coming from bean seeds.</title>
        <authorList>
            <person name="Peralta H."/>
            <person name="Aguilar-Vera A."/>
            <person name="Diaz R."/>
            <person name="Mora Y."/>
            <person name="Martinez-Batallar G."/>
            <person name="Salazar E."/>
            <person name="Vargas-Lagunas C."/>
            <person name="Encarnacion S."/>
            <person name="Girard L."/>
            <person name="Mora J."/>
        </authorList>
    </citation>
    <scope>NUCLEOTIDE SEQUENCE [LARGE SCALE GENOMIC DNA]</scope>
    <source>
        <strain evidence="10 12">CFNEI 73</strain>
    </source>
</reference>
<evidence type="ECO:0000256" key="7">
    <source>
        <dbReference type="SAM" id="MobiDB-lite"/>
    </source>
</evidence>
<keyword evidence="6" id="KW-0813">Transport</keyword>
<evidence type="ECO:0000313" key="12">
    <source>
        <dbReference type="Proteomes" id="UP000182306"/>
    </source>
</evidence>
<dbReference type="OrthoDB" id="9794540at2"/>
<evidence type="ECO:0000313" key="10">
    <source>
        <dbReference type="EMBL" id="APG92461.1"/>
    </source>
</evidence>
<evidence type="ECO:0000256" key="2">
    <source>
        <dbReference type="ARBA" id="ARBA00022475"/>
    </source>
</evidence>
<evidence type="ECO:0000256" key="1">
    <source>
        <dbReference type="ARBA" id="ARBA00004651"/>
    </source>
</evidence>
<keyword evidence="2" id="KW-1003">Cell membrane</keyword>
<feature type="transmembrane region" description="Helical" evidence="8">
    <location>
        <begin position="61"/>
        <end position="82"/>
    </location>
</feature>
<keyword evidence="5 8" id="KW-0472">Membrane</keyword>
<proteinExistence type="inferred from homology"/>
<keyword evidence="6" id="KW-0653">Protein transport</keyword>
<accession>A0A1L3LQU3</accession>
<feature type="transmembrane region" description="Helical" evidence="8">
    <location>
        <begin position="150"/>
        <end position="168"/>
    </location>
</feature>
<evidence type="ECO:0000313" key="13">
    <source>
        <dbReference type="Proteomes" id="UP000295043"/>
    </source>
</evidence>
<evidence type="ECO:0000256" key="8">
    <source>
        <dbReference type="SAM" id="Phobius"/>
    </source>
</evidence>
<gene>
    <name evidence="11" type="ORF">EV184_12188</name>
    <name evidence="10" type="ORF">SAMCFNEI73_Ch3197</name>
</gene>
<feature type="domain" description="MotA/TolQ/ExbB proton channel" evidence="9">
    <location>
        <begin position="106"/>
        <end position="214"/>
    </location>
</feature>
<dbReference type="Proteomes" id="UP000182306">
    <property type="component" value="Chromosome"/>
</dbReference>
<feature type="transmembrane region" description="Helical" evidence="8">
    <location>
        <begin position="30"/>
        <end position="49"/>
    </location>
</feature>
<name>A0A1L3LQU3_9HYPH</name>
<dbReference type="EMBL" id="SLVU01000021">
    <property type="protein sequence ID" value="TCN24315.1"/>
    <property type="molecule type" value="Genomic_DNA"/>
</dbReference>
<evidence type="ECO:0000259" key="9">
    <source>
        <dbReference type="Pfam" id="PF01618"/>
    </source>
</evidence>
<evidence type="ECO:0000256" key="4">
    <source>
        <dbReference type="ARBA" id="ARBA00022989"/>
    </source>
</evidence>
<evidence type="ECO:0000256" key="6">
    <source>
        <dbReference type="RuleBase" id="RU004057"/>
    </source>
</evidence>
<dbReference type="AlphaFoldDB" id="A0A1L3LQU3"/>
<evidence type="ECO:0000313" key="11">
    <source>
        <dbReference type="EMBL" id="TCN24315.1"/>
    </source>
</evidence>
<sequence length="368" mass="39593">MTKLSLSGWRGQEVAEENYNPHKLSSPMPYFWTMVIFLIIVGFVAAILFRQAREAFVGNPGLNGLILGVLLIGILLAFNHVLGLRPEVRWFNSFRAAGSADKVGRDPVLLAPMRALIGGRQTTAISTIALRSILDSIATRLDESRDITRYLAGLLVFLGLLGTFWGLLGTIGSINTVIQSLDAGSGTTEDLLSSLKSGLSAPLTGMGTAFSASLFGLSGSLILGFLDLQAGRAQNRFYTELENWLSSVTDVGSGFSAPIETTGGAPAEEMRRVADQLSRLAQDGGVNQRTTAAMASLAEGIQGLVKNMRGEQQMLRDWIEAQQEEAKSMRKTLDRLTSRIGQADRIAVNSERTTSQAKLSHADESGSD</sequence>
<dbReference type="Pfam" id="PF01618">
    <property type="entry name" value="MotA_ExbB"/>
    <property type="match status" value="1"/>
</dbReference>